<gene>
    <name evidence="2" type="ORF">ACFFQA_11385</name>
</gene>
<evidence type="ECO:0000313" key="3">
    <source>
        <dbReference type="Proteomes" id="UP001589693"/>
    </source>
</evidence>
<comment type="caution">
    <text evidence="2">The sequence shown here is derived from an EMBL/GenBank/DDBJ whole genome shotgun (WGS) entry which is preliminary data.</text>
</comment>
<proteinExistence type="predicted"/>
<name>A0ABV5ZWZ5_9PSEU</name>
<protein>
    <submittedName>
        <fullName evidence="2">Uncharacterized protein</fullName>
    </submittedName>
</protein>
<feature type="compositionally biased region" description="Basic and acidic residues" evidence="1">
    <location>
        <begin position="11"/>
        <end position="31"/>
    </location>
</feature>
<organism evidence="2 3">
    <name type="scientific">Allokutzneria oryzae</name>
    <dbReference type="NCBI Taxonomy" id="1378989"/>
    <lineage>
        <taxon>Bacteria</taxon>
        <taxon>Bacillati</taxon>
        <taxon>Actinomycetota</taxon>
        <taxon>Actinomycetes</taxon>
        <taxon>Pseudonocardiales</taxon>
        <taxon>Pseudonocardiaceae</taxon>
        <taxon>Allokutzneria</taxon>
    </lineage>
</organism>
<reference evidence="2 3" key="1">
    <citation type="submission" date="2024-09" db="EMBL/GenBank/DDBJ databases">
        <authorList>
            <person name="Sun Q."/>
            <person name="Mori K."/>
        </authorList>
    </citation>
    <scope>NUCLEOTIDE SEQUENCE [LARGE SCALE GENOMIC DNA]</scope>
    <source>
        <strain evidence="2 3">TBRC 7907</strain>
    </source>
</reference>
<feature type="region of interest" description="Disordered" evidence="1">
    <location>
        <begin position="1"/>
        <end position="31"/>
    </location>
</feature>
<dbReference type="EMBL" id="JBHLZU010000010">
    <property type="protein sequence ID" value="MFB9904534.1"/>
    <property type="molecule type" value="Genomic_DNA"/>
</dbReference>
<sequence length="126" mass="14676">MSGEGLSASQRYREITGRVDEAVQRTRTHDKERARRLELEVEQNGERLARAADRERLVRMSVETQWESAVEALWDERWLTIKPLPKPAESVPAADQNHFDGEVERTRQALEEVLAKRTLLRRGKRD</sequence>
<dbReference type="RefSeq" id="WP_377851741.1">
    <property type="nucleotide sequence ID" value="NZ_JBHLZU010000010.1"/>
</dbReference>
<evidence type="ECO:0000313" key="2">
    <source>
        <dbReference type="EMBL" id="MFB9904534.1"/>
    </source>
</evidence>
<dbReference type="Proteomes" id="UP001589693">
    <property type="component" value="Unassembled WGS sequence"/>
</dbReference>
<keyword evidence="3" id="KW-1185">Reference proteome</keyword>
<accession>A0ABV5ZWZ5</accession>
<evidence type="ECO:0000256" key="1">
    <source>
        <dbReference type="SAM" id="MobiDB-lite"/>
    </source>
</evidence>